<feature type="domain" description="NIF system FeS cluster assembly NifU N-terminal" evidence="1">
    <location>
        <begin position="1"/>
        <end position="122"/>
    </location>
</feature>
<dbReference type="NCBIfam" id="TIGR03419">
    <property type="entry name" value="NifU_clost"/>
    <property type="match status" value="1"/>
</dbReference>
<keyword evidence="3" id="KW-1185">Reference proteome</keyword>
<organism evidence="2 3">
    <name type="scientific">Clostridium frigoris</name>
    <dbReference type="NCBI Taxonomy" id="205327"/>
    <lineage>
        <taxon>Bacteria</taxon>
        <taxon>Bacillati</taxon>
        <taxon>Bacillota</taxon>
        <taxon>Clostridia</taxon>
        <taxon>Eubacteriales</taxon>
        <taxon>Clostridiaceae</taxon>
        <taxon>Clostridium</taxon>
    </lineage>
</organism>
<reference evidence="2 3" key="1">
    <citation type="submission" date="2021-06" db="EMBL/GenBank/DDBJ databases">
        <title>Clostridia strains as spoilage organisms.</title>
        <authorList>
            <person name="Wambui J."/>
            <person name="Stephan R."/>
            <person name="Stevens M.J.A."/>
        </authorList>
    </citation>
    <scope>NUCLEOTIDE SEQUENCE [LARGE SCALE GENOMIC DNA]</scope>
    <source>
        <strain evidence="2 3">DSM 14204</strain>
    </source>
</reference>
<dbReference type="InterPro" id="IPR002871">
    <property type="entry name" value="NIF_FeS_clus_asmbl_NifU_N"/>
</dbReference>
<dbReference type="Pfam" id="PF01592">
    <property type="entry name" value="NifU_N"/>
    <property type="match status" value="1"/>
</dbReference>
<evidence type="ECO:0000313" key="2">
    <source>
        <dbReference type="EMBL" id="MBU3160720.1"/>
    </source>
</evidence>
<dbReference type="InterPro" id="IPR017787">
    <property type="entry name" value="NIF_FeS_clus_asmbl_NifU-like"/>
</dbReference>
<comment type="caution">
    <text evidence="2">The sequence shown here is derived from an EMBL/GenBank/DDBJ whole genome shotgun (WGS) entry which is preliminary data.</text>
</comment>
<dbReference type="Proteomes" id="UP000776252">
    <property type="component" value="Unassembled WGS sequence"/>
</dbReference>
<dbReference type="PANTHER" id="PTHR10093">
    <property type="entry name" value="IRON-SULFUR CLUSTER ASSEMBLY ENZYME NIFU HOMOLOG"/>
    <property type="match status" value="1"/>
</dbReference>
<sequence length="135" mass="14827">MYSDKVMEHFMNPRNVGVIKDADGIGEVGNAQCGDIMRIFIKVKNNIIVDTKFMIFGCGSAVASSSMATEIIKGKTLEDAWKITNKTVADSLDGLPTIKMHCSVLAEEVIHAAINDYRVKQGMEPWISSLDSEMV</sequence>
<protein>
    <submittedName>
        <fullName evidence="2">Fe-S cluster assembly scaffold protein NifU</fullName>
    </submittedName>
</protein>
<accession>A0ABS6BWB6</accession>
<gene>
    <name evidence="2" type="primary">nifU</name>
    <name evidence="2" type="ORF">KPL37_13300</name>
</gene>
<dbReference type="CDD" id="cd06664">
    <property type="entry name" value="IscU_like"/>
    <property type="match status" value="1"/>
</dbReference>
<evidence type="ECO:0000259" key="1">
    <source>
        <dbReference type="Pfam" id="PF01592"/>
    </source>
</evidence>
<evidence type="ECO:0000313" key="3">
    <source>
        <dbReference type="Proteomes" id="UP000776252"/>
    </source>
</evidence>
<dbReference type="RefSeq" id="WP_216150127.1">
    <property type="nucleotide sequence ID" value="NZ_JAHLDV010000034.1"/>
</dbReference>
<proteinExistence type="predicted"/>
<dbReference type="EMBL" id="JAHLDV010000034">
    <property type="protein sequence ID" value="MBU3160720.1"/>
    <property type="molecule type" value="Genomic_DNA"/>
</dbReference>
<name>A0ABS6BWB6_9CLOT</name>